<protein>
    <submittedName>
        <fullName evidence="3">Uncharacterized protein</fullName>
    </submittedName>
</protein>
<gene>
    <name evidence="3" type="ORF">NITHO_1700017</name>
</gene>
<accession>I4EE47</accession>
<proteinExistence type="predicted"/>
<feature type="transmembrane region" description="Helical" evidence="2">
    <location>
        <begin position="33"/>
        <end position="59"/>
    </location>
</feature>
<feature type="region of interest" description="Disordered" evidence="1">
    <location>
        <begin position="70"/>
        <end position="90"/>
    </location>
</feature>
<evidence type="ECO:0000256" key="1">
    <source>
        <dbReference type="SAM" id="MobiDB-lite"/>
    </source>
</evidence>
<evidence type="ECO:0000313" key="4">
    <source>
        <dbReference type="Proteomes" id="UP000004221"/>
    </source>
</evidence>
<comment type="caution">
    <text evidence="3">The sequence shown here is derived from an EMBL/GenBank/DDBJ whole genome shotgun (WGS) entry which is preliminary data.</text>
</comment>
<keyword evidence="2" id="KW-0472">Membrane</keyword>
<keyword evidence="4" id="KW-1185">Reference proteome</keyword>
<dbReference type="AlphaFoldDB" id="I4EE47"/>
<reference evidence="3 4" key="1">
    <citation type="journal article" date="2012" name="ISME J.">
        <title>Nitrification expanded: discovery, physiology and genomics of a nitrite-oxidizing bacterium from the phylum Chloroflexi.</title>
        <authorList>
            <person name="Sorokin D.Y."/>
            <person name="Lucker S."/>
            <person name="Vejmelkova D."/>
            <person name="Kostrikina N.A."/>
            <person name="Kleerebezem R."/>
            <person name="Rijpstra W.I."/>
            <person name="Damste J.S."/>
            <person name="Le Paslier D."/>
            <person name="Muyzer G."/>
            <person name="Wagner M."/>
            <person name="van Loosdrecht M.C."/>
            <person name="Daims H."/>
        </authorList>
    </citation>
    <scope>NUCLEOTIDE SEQUENCE [LARGE SCALE GENOMIC DNA]</scope>
    <source>
        <strain evidence="4">none</strain>
    </source>
</reference>
<organism evidence="3 4">
    <name type="scientific">Nitrolancea hollandica Lb</name>
    <dbReference type="NCBI Taxonomy" id="1129897"/>
    <lineage>
        <taxon>Bacteria</taxon>
        <taxon>Pseudomonadati</taxon>
        <taxon>Thermomicrobiota</taxon>
        <taxon>Thermomicrobia</taxon>
        <taxon>Sphaerobacterales</taxon>
        <taxon>Sphaerobacterineae</taxon>
        <taxon>Sphaerobacteraceae</taxon>
        <taxon>Nitrolancea</taxon>
    </lineage>
</organism>
<evidence type="ECO:0000313" key="3">
    <source>
        <dbReference type="EMBL" id="CCF82959.1"/>
    </source>
</evidence>
<name>I4EE47_9BACT</name>
<dbReference type="Proteomes" id="UP000004221">
    <property type="component" value="Unassembled WGS sequence"/>
</dbReference>
<sequence length="90" mass="9417">MILAIVLLLILGSPIQKENVHVADTGSLPVEVTYYLLVGLTALVSGLFVAIIVMLYNAIQTVIQAVRPEKEGKVKSVTSIGGDGPSPADS</sequence>
<keyword evidence="2" id="KW-0812">Transmembrane</keyword>
<dbReference type="EMBL" id="CAGS01000080">
    <property type="protein sequence ID" value="CCF82959.1"/>
    <property type="molecule type" value="Genomic_DNA"/>
</dbReference>
<keyword evidence="2" id="KW-1133">Transmembrane helix</keyword>
<evidence type="ECO:0000256" key="2">
    <source>
        <dbReference type="SAM" id="Phobius"/>
    </source>
</evidence>